<keyword evidence="2" id="KW-0732">Signal</keyword>
<evidence type="ECO:0000313" key="4">
    <source>
        <dbReference type="Proteomes" id="UP000319210"/>
    </source>
</evidence>
<dbReference type="PROSITE" id="PS51257">
    <property type="entry name" value="PROKAR_LIPOPROTEIN"/>
    <property type="match status" value="1"/>
</dbReference>
<dbReference type="AlphaFoldDB" id="A0A4Y3R5F9"/>
<feature type="chain" id="PRO_5039127229" description="Secreted protein" evidence="2">
    <location>
        <begin position="22"/>
        <end position="132"/>
    </location>
</feature>
<organism evidence="3 4">
    <name type="scientific">Streptomyces cacaoi</name>
    <dbReference type="NCBI Taxonomy" id="1898"/>
    <lineage>
        <taxon>Bacteria</taxon>
        <taxon>Bacillati</taxon>
        <taxon>Actinomycetota</taxon>
        <taxon>Actinomycetes</taxon>
        <taxon>Kitasatosporales</taxon>
        <taxon>Streptomycetaceae</taxon>
        <taxon>Streptomyces</taxon>
    </lineage>
</organism>
<feature type="region of interest" description="Disordered" evidence="1">
    <location>
        <begin position="53"/>
        <end position="73"/>
    </location>
</feature>
<dbReference type="Proteomes" id="UP000319210">
    <property type="component" value="Unassembled WGS sequence"/>
</dbReference>
<evidence type="ECO:0000313" key="3">
    <source>
        <dbReference type="EMBL" id="GEB52891.1"/>
    </source>
</evidence>
<reference evidence="3 4" key="1">
    <citation type="submission" date="2019-06" db="EMBL/GenBank/DDBJ databases">
        <title>Whole genome shotgun sequence of Streptomyces cacaoi subsp. cacaoi NBRC 12748.</title>
        <authorList>
            <person name="Hosoyama A."/>
            <person name="Uohara A."/>
            <person name="Ohji S."/>
            <person name="Ichikawa N."/>
        </authorList>
    </citation>
    <scope>NUCLEOTIDE SEQUENCE [LARGE SCALE GENOMIC DNA]</scope>
    <source>
        <strain evidence="3 4">NBRC 12748</strain>
    </source>
</reference>
<comment type="caution">
    <text evidence="3">The sequence shown here is derived from an EMBL/GenBank/DDBJ whole genome shotgun (WGS) entry which is preliminary data.</text>
</comment>
<name>A0A4Y3R5F9_STRCI</name>
<sequence length="132" mass="13237">MLRRNTVAAFAAAALAVPVLAGCGAGDAVDAANKALDCASTAATVAEAADDLQQAASEAADDPAQARESLNTIDKNLDKIRDETDDADVGKAVNRLGDAVESVRSDVEDGRVPSTAPVGKAADELTAVCTPG</sequence>
<dbReference type="EMBL" id="BJMM01000038">
    <property type="protein sequence ID" value="GEB52891.1"/>
    <property type="molecule type" value="Genomic_DNA"/>
</dbReference>
<keyword evidence="4" id="KW-1185">Reference proteome</keyword>
<feature type="signal peptide" evidence="2">
    <location>
        <begin position="1"/>
        <end position="21"/>
    </location>
</feature>
<dbReference type="OrthoDB" id="3870331at2"/>
<dbReference type="RefSeq" id="WP_030877704.1">
    <property type="nucleotide sequence ID" value="NZ_BJMM01000038.1"/>
</dbReference>
<proteinExistence type="predicted"/>
<evidence type="ECO:0000256" key="1">
    <source>
        <dbReference type="SAM" id="MobiDB-lite"/>
    </source>
</evidence>
<evidence type="ECO:0000256" key="2">
    <source>
        <dbReference type="SAM" id="SignalP"/>
    </source>
</evidence>
<protein>
    <recommendedName>
        <fullName evidence="5">Secreted protein</fullName>
    </recommendedName>
</protein>
<evidence type="ECO:0008006" key="5">
    <source>
        <dbReference type="Google" id="ProtNLM"/>
    </source>
</evidence>
<gene>
    <name evidence="3" type="ORF">SCA03_54420</name>
</gene>
<accession>A0A4Y3R5F9</accession>